<evidence type="ECO:0000313" key="2">
    <source>
        <dbReference type="EMBL" id="KAG2203336.1"/>
    </source>
</evidence>
<dbReference type="OrthoDB" id="2266854at2759"/>
<organism evidence="2 3">
    <name type="scientific">Mucor plumbeus</name>
    <dbReference type="NCBI Taxonomy" id="97098"/>
    <lineage>
        <taxon>Eukaryota</taxon>
        <taxon>Fungi</taxon>
        <taxon>Fungi incertae sedis</taxon>
        <taxon>Mucoromycota</taxon>
        <taxon>Mucoromycotina</taxon>
        <taxon>Mucoromycetes</taxon>
        <taxon>Mucorales</taxon>
        <taxon>Mucorineae</taxon>
        <taxon>Mucoraceae</taxon>
        <taxon>Mucor</taxon>
    </lineage>
</organism>
<sequence>MHILGLPVEILDRILGFLPRQSKLQCLQVNRVLNSVTLLEFNKYIELKDNTDVMKLYRQIFREPVFVQGSDIRSLSLATGIQGNRYMVKRDMLIRILKACTNLQTIQLMHDSNQLLEYVYHSRNTLNIESVKTIYIKFNEHNTVVRDTDFLTTYYYAKKIPQIPLYLTENTFDGAPVYKSLYTYLGHFTILKVLSLKVDNVEIVLHDILSACPSLQKLELINSKSNSTTSKLQLFNTSTKNATTIKSQLKVLCIGSNFINQDLLMYLSDNIDSLNNLTLGGSQSFNHQQLLNAFNGFNSKSAAKSTSFSIRSIGFEHRFLLHENFIRCVESWFPTLKRIDFTCCNFSRMMTNSLNLMFNFTGLDLEYFTINLQNLYESCTGSSIKTSLEIMNNSLNTSEESTCFQRTAKWKPENMFIAKSSTTYCNSKARVKRINSNYICVITVKIESIRDIHLYCHSPDGRQSFSQIINFGV</sequence>
<reference evidence="2" key="1">
    <citation type="submission" date="2020-12" db="EMBL/GenBank/DDBJ databases">
        <title>Metabolic potential, ecology and presence of endohyphal bacteria is reflected in genomic diversity of Mucoromycotina.</title>
        <authorList>
            <person name="Muszewska A."/>
            <person name="Okrasinska A."/>
            <person name="Steczkiewicz K."/>
            <person name="Drgas O."/>
            <person name="Orlowska M."/>
            <person name="Perlinska-Lenart U."/>
            <person name="Aleksandrzak-Piekarczyk T."/>
            <person name="Szatraj K."/>
            <person name="Zielenkiewicz U."/>
            <person name="Pilsyk S."/>
            <person name="Malc E."/>
            <person name="Mieczkowski P."/>
            <person name="Kruszewska J.S."/>
            <person name="Biernat P."/>
            <person name="Pawlowska J."/>
        </authorList>
    </citation>
    <scope>NUCLEOTIDE SEQUENCE</scope>
    <source>
        <strain evidence="2">CBS 226.32</strain>
    </source>
</reference>
<feature type="domain" description="F-box" evidence="1">
    <location>
        <begin position="1"/>
        <end position="47"/>
    </location>
</feature>
<keyword evidence="3" id="KW-1185">Reference proteome</keyword>
<dbReference type="InterPro" id="IPR036047">
    <property type="entry name" value="F-box-like_dom_sf"/>
</dbReference>
<evidence type="ECO:0000313" key="3">
    <source>
        <dbReference type="Proteomes" id="UP000650833"/>
    </source>
</evidence>
<dbReference type="InterPro" id="IPR032675">
    <property type="entry name" value="LRR_dom_sf"/>
</dbReference>
<evidence type="ECO:0000259" key="1">
    <source>
        <dbReference type="PROSITE" id="PS50181"/>
    </source>
</evidence>
<dbReference type="SUPFAM" id="SSF81383">
    <property type="entry name" value="F-box domain"/>
    <property type="match status" value="1"/>
</dbReference>
<dbReference type="AlphaFoldDB" id="A0A8H7R2R8"/>
<proteinExistence type="predicted"/>
<dbReference type="Proteomes" id="UP000650833">
    <property type="component" value="Unassembled WGS sequence"/>
</dbReference>
<gene>
    <name evidence="2" type="ORF">INT46_000602</name>
</gene>
<dbReference type="Gene3D" id="3.80.10.10">
    <property type="entry name" value="Ribonuclease Inhibitor"/>
    <property type="match status" value="1"/>
</dbReference>
<name>A0A8H7R2R8_9FUNG</name>
<comment type="caution">
    <text evidence="2">The sequence shown here is derived from an EMBL/GenBank/DDBJ whole genome shotgun (WGS) entry which is preliminary data.</text>
</comment>
<dbReference type="EMBL" id="JAEPRC010000230">
    <property type="protein sequence ID" value="KAG2203336.1"/>
    <property type="molecule type" value="Genomic_DNA"/>
</dbReference>
<dbReference type="CDD" id="cd09917">
    <property type="entry name" value="F-box_SF"/>
    <property type="match status" value="1"/>
</dbReference>
<dbReference type="PROSITE" id="PS50181">
    <property type="entry name" value="FBOX"/>
    <property type="match status" value="1"/>
</dbReference>
<accession>A0A8H7R2R8</accession>
<protein>
    <recommendedName>
        <fullName evidence="1">F-box domain-containing protein</fullName>
    </recommendedName>
</protein>
<dbReference type="InterPro" id="IPR001810">
    <property type="entry name" value="F-box_dom"/>
</dbReference>